<dbReference type="NCBIfam" id="NF037955">
    <property type="entry name" value="mfs"/>
    <property type="match status" value="1"/>
</dbReference>
<dbReference type="GO" id="GO:0030395">
    <property type="term" value="F:lactose binding"/>
    <property type="evidence" value="ECO:0007669"/>
    <property type="project" value="TreeGrafter"/>
</dbReference>
<proteinExistence type="predicted"/>
<accession>A0A1B1YU82</accession>
<name>A0A1B1YU82_9GAMM</name>
<dbReference type="STRING" id="1810504.PG2T_09335"/>
<keyword evidence="7 8" id="KW-0472">Membrane</keyword>
<evidence type="ECO:0000313" key="11">
    <source>
        <dbReference type="Proteomes" id="UP000092952"/>
    </source>
</evidence>
<comment type="subcellular location">
    <subcellularLocation>
        <location evidence="1">Cell inner membrane</location>
        <topology evidence="1">Multi-pass membrane protein</topology>
    </subcellularLocation>
</comment>
<dbReference type="InterPro" id="IPR026032">
    <property type="entry name" value="HcaT-like"/>
</dbReference>
<dbReference type="InParanoid" id="A0A1B1YU82"/>
<organism evidence="10 11">
    <name type="scientific">Immundisolibacter cernigliae</name>
    <dbReference type="NCBI Taxonomy" id="1810504"/>
    <lineage>
        <taxon>Bacteria</taxon>
        <taxon>Pseudomonadati</taxon>
        <taxon>Pseudomonadota</taxon>
        <taxon>Gammaproteobacteria</taxon>
        <taxon>Immundisolibacterales</taxon>
        <taxon>Immundisolibacteraceae</taxon>
        <taxon>Immundisolibacter</taxon>
    </lineage>
</organism>
<feature type="transmembrane region" description="Helical" evidence="8">
    <location>
        <begin position="203"/>
        <end position="220"/>
    </location>
</feature>
<keyword evidence="2" id="KW-0813">Transport</keyword>
<dbReference type="AlphaFoldDB" id="A0A1B1YU82"/>
<dbReference type="InterPro" id="IPR024989">
    <property type="entry name" value="MFS_assoc_dom"/>
</dbReference>
<feature type="transmembrane region" description="Helical" evidence="8">
    <location>
        <begin position="76"/>
        <end position="95"/>
    </location>
</feature>
<feature type="transmembrane region" description="Helical" evidence="8">
    <location>
        <begin position="360"/>
        <end position="380"/>
    </location>
</feature>
<keyword evidence="5 8" id="KW-0812">Transmembrane</keyword>
<gene>
    <name evidence="10" type="ORF">PG2T_09335</name>
</gene>
<dbReference type="Pfam" id="PF12832">
    <property type="entry name" value="MFS_1_like"/>
    <property type="match status" value="1"/>
</dbReference>
<keyword evidence="6 8" id="KW-1133">Transmembrane helix</keyword>
<feature type="transmembrane region" description="Helical" evidence="8">
    <location>
        <begin position="139"/>
        <end position="157"/>
    </location>
</feature>
<feature type="transmembrane region" description="Helical" evidence="8">
    <location>
        <begin position="271"/>
        <end position="295"/>
    </location>
</feature>
<evidence type="ECO:0000256" key="4">
    <source>
        <dbReference type="ARBA" id="ARBA00022519"/>
    </source>
</evidence>
<protein>
    <recommendedName>
        <fullName evidence="9">Major facilitator superfamily associated domain-containing protein</fullName>
    </recommendedName>
</protein>
<feature type="transmembrane region" description="Helical" evidence="8">
    <location>
        <begin position="334"/>
        <end position="354"/>
    </location>
</feature>
<sequence length="393" mass="41669">MTTEARPALPYWRLSAFYLCYFAILGAMVPYWTVFLRGRGMSALEIGQLMAVGTLTRILAPWASAWVGDRMPRRIVVVRLAAALMTVIFCGMFVARGFWQVALVTAAFGFFWNAALPQFEIVTLRHLGSTGNLYGRIRLWGSVGFIGVVLGGGWLLERAGLDTLLLVLLATMAGTLISSLLVPDRPGPPAVQAKASLRGALRSPAALGFLVAAFLMQASHGPYYGFFSILLEDQGYTRSMVGALWALGVVAEVGVFLALARLLPRIGASRVFMASLLLAALRWLLIGHGAGSLAWLLPAQILHAATFGAFHVAALAQVQRFFPAALQGRGQALYSGLCMGGGGALGGVVSGFLWDSAGAVRVYELAALTALLAAALWAWLSRPVSGVANSAAG</sequence>
<evidence type="ECO:0000259" key="9">
    <source>
        <dbReference type="Pfam" id="PF12832"/>
    </source>
</evidence>
<evidence type="ECO:0000256" key="8">
    <source>
        <dbReference type="SAM" id="Phobius"/>
    </source>
</evidence>
<dbReference type="Gene3D" id="1.20.1250.20">
    <property type="entry name" value="MFS general substrate transporter like domains"/>
    <property type="match status" value="2"/>
</dbReference>
<dbReference type="KEGG" id="gbi:PG2T_09335"/>
<dbReference type="GO" id="GO:0005886">
    <property type="term" value="C:plasma membrane"/>
    <property type="evidence" value="ECO:0007669"/>
    <property type="project" value="UniProtKB-SubCell"/>
</dbReference>
<evidence type="ECO:0000256" key="3">
    <source>
        <dbReference type="ARBA" id="ARBA00022475"/>
    </source>
</evidence>
<dbReference type="PIRSF" id="PIRSF004925">
    <property type="entry name" value="HcaT"/>
    <property type="match status" value="1"/>
</dbReference>
<evidence type="ECO:0000256" key="1">
    <source>
        <dbReference type="ARBA" id="ARBA00004429"/>
    </source>
</evidence>
<feature type="transmembrane region" description="Helical" evidence="8">
    <location>
        <begin position="101"/>
        <end position="119"/>
    </location>
</feature>
<feature type="transmembrane region" description="Helical" evidence="8">
    <location>
        <begin position="163"/>
        <end position="182"/>
    </location>
</feature>
<evidence type="ECO:0000256" key="5">
    <source>
        <dbReference type="ARBA" id="ARBA00022692"/>
    </source>
</evidence>
<dbReference type="EMBL" id="CP014671">
    <property type="protein sequence ID" value="ANX04358.1"/>
    <property type="molecule type" value="Genomic_DNA"/>
</dbReference>
<dbReference type="RefSeq" id="WP_202816299.1">
    <property type="nucleotide sequence ID" value="NZ_CP014671.1"/>
</dbReference>
<keyword evidence="3" id="KW-1003">Cell membrane</keyword>
<feature type="transmembrane region" description="Helical" evidence="8">
    <location>
        <begin position="46"/>
        <end position="64"/>
    </location>
</feature>
<dbReference type="PANTHER" id="PTHR23522:SF10">
    <property type="entry name" value="3-PHENYLPROPIONIC ACID TRANSPORTER-RELATED"/>
    <property type="match status" value="1"/>
</dbReference>
<dbReference type="FunCoup" id="A0A1B1YU82">
    <property type="interactions" value="9"/>
</dbReference>
<evidence type="ECO:0000256" key="7">
    <source>
        <dbReference type="ARBA" id="ARBA00023136"/>
    </source>
</evidence>
<keyword evidence="4" id="KW-0997">Cell inner membrane</keyword>
<feature type="transmembrane region" description="Helical" evidence="8">
    <location>
        <begin position="12"/>
        <end position="34"/>
    </location>
</feature>
<feature type="domain" description="Major facilitator superfamily associated" evidence="9">
    <location>
        <begin position="11"/>
        <end position="364"/>
    </location>
</feature>
<keyword evidence="11" id="KW-1185">Reference proteome</keyword>
<evidence type="ECO:0000313" key="10">
    <source>
        <dbReference type="EMBL" id="ANX04358.1"/>
    </source>
</evidence>
<evidence type="ECO:0000256" key="2">
    <source>
        <dbReference type="ARBA" id="ARBA00022448"/>
    </source>
</evidence>
<dbReference type="GO" id="GO:0015528">
    <property type="term" value="F:lactose:proton symporter activity"/>
    <property type="evidence" value="ECO:0007669"/>
    <property type="project" value="TreeGrafter"/>
</dbReference>
<feature type="transmembrane region" description="Helical" evidence="8">
    <location>
        <begin position="240"/>
        <end position="259"/>
    </location>
</feature>
<dbReference type="SUPFAM" id="SSF103473">
    <property type="entry name" value="MFS general substrate transporter"/>
    <property type="match status" value="1"/>
</dbReference>
<reference evidence="11" key="1">
    <citation type="submission" date="2016-03" db="EMBL/GenBank/DDBJ databases">
        <title>Complete genome sequence of Solimmundus cernigliae, representing a novel lineage of polycyclic aromatic hydrocarbon degraders within the Gammaproteobacteria.</title>
        <authorList>
            <person name="Singleton D.R."/>
            <person name="Dickey A.N."/>
            <person name="Scholl E.H."/>
            <person name="Wright F.A."/>
            <person name="Aitken M.D."/>
        </authorList>
    </citation>
    <scope>NUCLEOTIDE SEQUENCE [LARGE SCALE GENOMIC DNA]</scope>
    <source>
        <strain evidence="11">TR3.2</strain>
    </source>
</reference>
<dbReference type="Proteomes" id="UP000092952">
    <property type="component" value="Chromosome"/>
</dbReference>
<evidence type="ECO:0000256" key="6">
    <source>
        <dbReference type="ARBA" id="ARBA00022989"/>
    </source>
</evidence>
<dbReference type="PANTHER" id="PTHR23522">
    <property type="entry name" value="BLL5896 PROTEIN"/>
    <property type="match status" value="1"/>
</dbReference>
<dbReference type="InterPro" id="IPR036259">
    <property type="entry name" value="MFS_trans_sf"/>
</dbReference>